<reference evidence="3 4" key="1">
    <citation type="submission" date="2016-10" db="EMBL/GenBank/DDBJ databases">
        <authorList>
            <person name="de Groot N.N."/>
        </authorList>
    </citation>
    <scope>NUCLEOTIDE SEQUENCE [LARGE SCALE GENOMIC DNA]</scope>
    <source>
        <strain evidence="3 4">DSM 18979</strain>
    </source>
</reference>
<dbReference type="AlphaFoldDB" id="A0A1H9YTN3"/>
<accession>A0A1H9YTN3</accession>
<feature type="domain" description="NAD-dependent epimerase/dehydratase" evidence="2">
    <location>
        <begin position="10"/>
        <end position="240"/>
    </location>
</feature>
<protein>
    <submittedName>
        <fullName evidence="3">Nucleoside-diphosphate-sugar epimerase</fullName>
    </submittedName>
</protein>
<dbReference type="Gene3D" id="3.40.50.720">
    <property type="entry name" value="NAD(P)-binding Rossmann-like Domain"/>
    <property type="match status" value="1"/>
</dbReference>
<evidence type="ECO:0000259" key="2">
    <source>
        <dbReference type="Pfam" id="PF01370"/>
    </source>
</evidence>
<keyword evidence="4" id="KW-1185">Reference proteome</keyword>
<dbReference type="RefSeq" id="WP_090438482.1">
    <property type="nucleotide sequence ID" value="NZ_FOHU01000001.1"/>
</dbReference>
<dbReference type="InterPro" id="IPR001509">
    <property type="entry name" value="Epimerase_deHydtase"/>
</dbReference>
<evidence type="ECO:0000313" key="3">
    <source>
        <dbReference type="EMBL" id="SES72442.1"/>
    </source>
</evidence>
<dbReference type="PANTHER" id="PTHR43000">
    <property type="entry name" value="DTDP-D-GLUCOSE 4,6-DEHYDRATASE-RELATED"/>
    <property type="match status" value="1"/>
</dbReference>
<dbReference type="OrthoDB" id="142826at2"/>
<proteinExistence type="inferred from homology"/>
<dbReference type="STRING" id="426128.SAMN05660297_00399"/>
<dbReference type="Proteomes" id="UP000199568">
    <property type="component" value="Unassembled WGS sequence"/>
</dbReference>
<dbReference type="InterPro" id="IPR020904">
    <property type="entry name" value="Sc_DH/Rdtase_CS"/>
</dbReference>
<gene>
    <name evidence="3" type="ORF">SAMN05660297_00399</name>
</gene>
<dbReference type="InterPro" id="IPR036291">
    <property type="entry name" value="NAD(P)-bd_dom_sf"/>
</dbReference>
<dbReference type="Pfam" id="PF01370">
    <property type="entry name" value="Epimerase"/>
    <property type="match status" value="1"/>
</dbReference>
<dbReference type="SUPFAM" id="SSF51735">
    <property type="entry name" value="NAD(P)-binding Rossmann-fold domains"/>
    <property type="match status" value="1"/>
</dbReference>
<dbReference type="PROSITE" id="PS00061">
    <property type="entry name" value="ADH_SHORT"/>
    <property type="match status" value="1"/>
</dbReference>
<comment type="similarity">
    <text evidence="1">Belongs to the NAD(P)-dependent epimerase/dehydratase family.</text>
</comment>
<dbReference type="EMBL" id="FOHU01000001">
    <property type="protein sequence ID" value="SES72442.1"/>
    <property type="molecule type" value="Genomic_DNA"/>
</dbReference>
<name>A0A1H9YTN3_9FIRM</name>
<sequence length="317" mass="36454">MDSTFINKRVLITGASGFIGSHLVRRMLEENAQVYIIVRETSDLWRIEELLKDIIIYPSDSRDAEKIDKSVRTIKPDYVFNMAAYGVDARQKDYLTAANTNIIGIMNLINSLISIGCKKILNIGTCMEYGNKQEIIKEDAYLEPFNIYGSTKAAATMLAHQVSRENNLDIVTLRAFGVFGENEGSHKFFPHIILSILRNEDVNLTGCEQYRDYSYIENILDGFILAAKNETVKNEIFNIGTGEIHPLKYYVDKVYEKMNAVKKPNYGAIPYRSGEVWKPHPDVNKIRKILGWKPKIDFDEGLDRTIQWYEQNKKKYK</sequence>
<organism evidence="3 4">
    <name type="scientific">Natronincola peptidivorans</name>
    <dbReference type="NCBI Taxonomy" id="426128"/>
    <lineage>
        <taxon>Bacteria</taxon>
        <taxon>Bacillati</taxon>
        <taxon>Bacillota</taxon>
        <taxon>Clostridia</taxon>
        <taxon>Peptostreptococcales</taxon>
        <taxon>Natronincolaceae</taxon>
        <taxon>Natronincola</taxon>
    </lineage>
</organism>
<evidence type="ECO:0000313" key="4">
    <source>
        <dbReference type="Proteomes" id="UP000199568"/>
    </source>
</evidence>
<evidence type="ECO:0000256" key="1">
    <source>
        <dbReference type="ARBA" id="ARBA00007637"/>
    </source>
</evidence>